<proteinExistence type="predicted"/>
<feature type="compositionally biased region" description="Low complexity" evidence="1">
    <location>
        <begin position="9"/>
        <end position="43"/>
    </location>
</feature>
<protein>
    <submittedName>
        <fullName evidence="2">Uncharacterized protein</fullName>
    </submittedName>
</protein>
<feature type="non-terminal residue" evidence="2">
    <location>
        <position position="1"/>
    </location>
</feature>
<dbReference type="AlphaFoldDB" id="A0A813EWA4"/>
<evidence type="ECO:0000313" key="2">
    <source>
        <dbReference type="EMBL" id="CAE8605018.1"/>
    </source>
</evidence>
<feature type="compositionally biased region" description="Basic and acidic residues" evidence="1">
    <location>
        <begin position="55"/>
        <end position="69"/>
    </location>
</feature>
<dbReference type="OrthoDB" id="365638at2759"/>
<feature type="region of interest" description="Disordered" evidence="1">
    <location>
        <begin position="1"/>
        <end position="84"/>
    </location>
</feature>
<dbReference type="Proteomes" id="UP000654075">
    <property type="component" value="Unassembled WGS sequence"/>
</dbReference>
<dbReference type="EMBL" id="CAJNNV010017261">
    <property type="protein sequence ID" value="CAE8605018.1"/>
    <property type="molecule type" value="Genomic_DNA"/>
</dbReference>
<organism evidence="2 3">
    <name type="scientific">Polarella glacialis</name>
    <name type="common">Dinoflagellate</name>
    <dbReference type="NCBI Taxonomy" id="89957"/>
    <lineage>
        <taxon>Eukaryota</taxon>
        <taxon>Sar</taxon>
        <taxon>Alveolata</taxon>
        <taxon>Dinophyceae</taxon>
        <taxon>Suessiales</taxon>
        <taxon>Suessiaceae</taxon>
        <taxon>Polarella</taxon>
    </lineage>
</organism>
<name>A0A813EWA4_POLGL</name>
<reference evidence="2" key="1">
    <citation type="submission" date="2021-02" db="EMBL/GenBank/DDBJ databases">
        <authorList>
            <person name="Dougan E. K."/>
            <person name="Rhodes N."/>
            <person name="Thang M."/>
            <person name="Chan C."/>
        </authorList>
    </citation>
    <scope>NUCLEOTIDE SEQUENCE</scope>
</reference>
<evidence type="ECO:0000256" key="1">
    <source>
        <dbReference type="SAM" id="MobiDB-lite"/>
    </source>
</evidence>
<sequence>ARQSFTLLGSGSKSSGSSSGAGRRWFAASAPETSSGSAAPASGYSGGSEAGGTDEAWRGDKGKYQDLHRLPGGRQPPRDFRMGPYAHTMQKDAETGKYYPVGRFFVSPKEDPVTFVVNTLIVITTVWTISQLSWGESFLEKRKRVIRERIRQEYDLPKGWEHDIEDDGEMPLSEVAPAQGTGRGSLATLSIGLRGGADP</sequence>
<gene>
    <name evidence="2" type="ORF">PGLA1383_LOCUS23156</name>
</gene>
<evidence type="ECO:0000313" key="3">
    <source>
        <dbReference type="Proteomes" id="UP000654075"/>
    </source>
</evidence>
<keyword evidence="3" id="KW-1185">Reference proteome</keyword>
<comment type="caution">
    <text evidence="2">The sequence shown here is derived from an EMBL/GenBank/DDBJ whole genome shotgun (WGS) entry which is preliminary data.</text>
</comment>
<accession>A0A813EWA4</accession>